<name>A0ACB6V9B6_9ASCO</name>
<organism evidence="1 2">
    <name type="scientific">Geotrichum galactomycetum</name>
    <dbReference type="NCBI Taxonomy" id="27317"/>
    <lineage>
        <taxon>Eukaryota</taxon>
        <taxon>Fungi</taxon>
        <taxon>Dikarya</taxon>
        <taxon>Ascomycota</taxon>
        <taxon>Saccharomycotina</taxon>
        <taxon>Dipodascomycetes</taxon>
        <taxon>Dipodascales</taxon>
        <taxon>Dipodascaceae</taxon>
        <taxon>Geotrichum</taxon>
    </lineage>
</organism>
<sequence length="730" mass="78343">MTTLHSLLATSLAPSEEFNISNTAAQTIGLLLSGQLFEQADEPTLHKFKLRVSGLLKPSNSSNPITKWFGCYLAKIACEKNAAILRGHGGTWANLILHLVEVPHEPTVTKEIAIEALSSIFAITSGKQELTRDITTPRLPAFVKVLLKLAESSNSSIVKYALIEPILTALNRIMRAQSTTFKPFAVRYEKLLLDLLSTSYTEPHRITDSVLQKTCEGIVLLHYVTTKGNENVVWRLNINKIITEIHATAGQLAAGIVDEDVSAFPRITDETPRLAIVKTADSDLFQLSQRLTTLLRALRAFLTTATKTDVKLPLGSVITVIDRLYSLNKHTVQKRGVEKHIYAQFLAAASSAHIAASKFLLAFVDVLGSNVLLHVEVLLHHIDVFSDTNSAAEPALLAALLQLSGQLFKVIGVVPKASLALVSKLVQRALELVEPKLAPSSASLPDAVANPALFVVEPAQSYVETVAEFFALVVLHVPELALPVRSQVDQWLILRTVKRDAAAVSNAIERALALSAFNPGRTSKYSVLPIAINALPNTNVLLDSMIHPRLPPTSSTVHNLNRSAALSGASASSVDEEVFEDSYIAAPTAAAAVFAKRKAPEEAASSSAADNSADGFISSKKLKTDSAASEAVVEVDMPANVNLVFEKSTITSTSTDATATTTTTLVETEVKESVTSATTAPTFNLHKRSVTESSTTTAAAVAVAESSDDENDEELVMPGISLESSDEEDN</sequence>
<evidence type="ECO:0000313" key="1">
    <source>
        <dbReference type="EMBL" id="KAF5101685.1"/>
    </source>
</evidence>
<protein>
    <submittedName>
        <fullName evidence="1">Uncharacterized protein</fullName>
    </submittedName>
</protein>
<evidence type="ECO:0000313" key="2">
    <source>
        <dbReference type="Proteomes" id="UP000744676"/>
    </source>
</evidence>
<comment type="caution">
    <text evidence="1">The sequence shown here is derived from an EMBL/GenBank/DDBJ whole genome shotgun (WGS) entry which is preliminary data.</text>
</comment>
<accession>A0ACB6V9B6</accession>
<keyword evidence="2" id="KW-1185">Reference proteome</keyword>
<reference evidence="1 2" key="1">
    <citation type="journal article" date="2020" name="Front. Microbiol.">
        <title>Phenotypic and Genetic Characterization of the Cheese Ripening Yeast Geotrichum candidum.</title>
        <authorList>
            <person name="Perkins V."/>
            <person name="Vignola S."/>
            <person name="Lessard M.H."/>
            <person name="Plante P.L."/>
            <person name="Corbeil J."/>
            <person name="Dugat-Bony E."/>
            <person name="Frenette M."/>
            <person name="Labrie S."/>
        </authorList>
    </citation>
    <scope>NUCLEOTIDE SEQUENCE [LARGE SCALE GENOMIC DNA]</scope>
    <source>
        <strain evidence="1 2">LMA-1147</strain>
    </source>
</reference>
<dbReference type="EMBL" id="QVQA01000010">
    <property type="protein sequence ID" value="KAF5101685.1"/>
    <property type="molecule type" value="Genomic_DNA"/>
</dbReference>
<proteinExistence type="predicted"/>
<dbReference type="Proteomes" id="UP000744676">
    <property type="component" value="Unassembled WGS sequence"/>
</dbReference>
<gene>
    <name evidence="1" type="ORF">D0Z00_000759</name>
</gene>